<accession>A0ACB8FX79</accession>
<proteinExistence type="predicted"/>
<sequence length="384" mass="43243">MKKSAVQKALKSEKKVNSNPNPLVSLTVGHKEQISKIRYKTNEPVWEENFTFFVHNPRQQELEVEVKDDQHQCSLGNFKLPLRQLLASEDLTMHQRFHLSNSGPNSTISMKIALRILSLQRPDRPPDHQHSAQVKRPSVSKDGRKGSFKPQVPASPPADLNKPASAATATDTEEKTDVVEKSHPPNPSPSWPTDLSRSSSGLLASNLSYSPSHLSIKEPTPSIASDISLPIATQELRQRLRQLENGTTLGQSPLGQIQLTIRHSSQRNKLIVVVHSCRNLIAFSEEGSDPYVRMYLLPDKRRSGRRKTNVFKKNLNPLFDQRHTFENPYPLTVTITFEVQRRTLRCAVKEQWGSRPKDKAAWYGALILPDVKNFLPKVAPSGMI</sequence>
<evidence type="ECO:0000313" key="2">
    <source>
        <dbReference type="Proteomes" id="UP000827872"/>
    </source>
</evidence>
<keyword evidence="2" id="KW-1185">Reference proteome</keyword>
<reference evidence="1" key="1">
    <citation type="submission" date="2021-08" db="EMBL/GenBank/DDBJ databases">
        <title>The first chromosome-level gecko genome reveals the dynamic sex chromosomes of Neotropical dwarf geckos (Sphaerodactylidae: Sphaerodactylus).</title>
        <authorList>
            <person name="Pinto B.J."/>
            <person name="Keating S.E."/>
            <person name="Gamble T."/>
        </authorList>
    </citation>
    <scope>NUCLEOTIDE SEQUENCE</scope>
    <source>
        <strain evidence="1">TG3544</strain>
    </source>
</reference>
<name>A0ACB8FX79_9SAUR</name>
<evidence type="ECO:0000313" key="1">
    <source>
        <dbReference type="EMBL" id="KAH8011222.1"/>
    </source>
</evidence>
<comment type="caution">
    <text evidence="1">The sequence shown here is derived from an EMBL/GenBank/DDBJ whole genome shotgun (WGS) entry which is preliminary data.</text>
</comment>
<organism evidence="1 2">
    <name type="scientific">Sphaerodactylus townsendi</name>
    <dbReference type="NCBI Taxonomy" id="933632"/>
    <lineage>
        <taxon>Eukaryota</taxon>
        <taxon>Metazoa</taxon>
        <taxon>Chordata</taxon>
        <taxon>Craniata</taxon>
        <taxon>Vertebrata</taxon>
        <taxon>Euteleostomi</taxon>
        <taxon>Lepidosauria</taxon>
        <taxon>Squamata</taxon>
        <taxon>Bifurcata</taxon>
        <taxon>Gekkota</taxon>
        <taxon>Sphaerodactylidae</taxon>
        <taxon>Sphaerodactylus</taxon>
    </lineage>
</organism>
<gene>
    <name evidence="1" type="primary">ESYT2_4</name>
    <name evidence="1" type="ORF">K3G42_020385</name>
</gene>
<protein>
    <submittedName>
        <fullName evidence="1">Extended synaptotagmin-2</fullName>
    </submittedName>
</protein>
<dbReference type="EMBL" id="CM037624">
    <property type="protein sequence ID" value="KAH8011222.1"/>
    <property type="molecule type" value="Genomic_DNA"/>
</dbReference>
<dbReference type="Proteomes" id="UP000827872">
    <property type="component" value="Linkage Group LG11"/>
</dbReference>